<name>A0AAE0KA67_9PEZI</name>
<evidence type="ECO:0000313" key="4">
    <source>
        <dbReference type="Proteomes" id="UP001287356"/>
    </source>
</evidence>
<accession>A0AAE0KA67</accession>
<reference evidence="3" key="1">
    <citation type="journal article" date="2023" name="Mol. Phylogenet. Evol.">
        <title>Genome-scale phylogeny and comparative genomics of the fungal order Sordariales.</title>
        <authorList>
            <person name="Hensen N."/>
            <person name="Bonometti L."/>
            <person name="Westerberg I."/>
            <person name="Brannstrom I.O."/>
            <person name="Guillou S."/>
            <person name="Cros-Aarteil S."/>
            <person name="Calhoun S."/>
            <person name="Haridas S."/>
            <person name="Kuo A."/>
            <person name="Mondo S."/>
            <person name="Pangilinan J."/>
            <person name="Riley R."/>
            <person name="LaButti K."/>
            <person name="Andreopoulos B."/>
            <person name="Lipzen A."/>
            <person name="Chen C."/>
            <person name="Yan M."/>
            <person name="Daum C."/>
            <person name="Ng V."/>
            <person name="Clum A."/>
            <person name="Steindorff A."/>
            <person name="Ohm R.A."/>
            <person name="Martin F."/>
            <person name="Silar P."/>
            <person name="Natvig D.O."/>
            <person name="Lalanne C."/>
            <person name="Gautier V."/>
            <person name="Ament-Velasquez S.L."/>
            <person name="Kruys A."/>
            <person name="Hutchinson M.I."/>
            <person name="Powell A.J."/>
            <person name="Barry K."/>
            <person name="Miller A.N."/>
            <person name="Grigoriev I.V."/>
            <person name="Debuchy R."/>
            <person name="Gladieux P."/>
            <person name="Hiltunen Thoren M."/>
            <person name="Johannesson H."/>
        </authorList>
    </citation>
    <scope>NUCLEOTIDE SEQUENCE</scope>
    <source>
        <strain evidence="3">CBS 958.72</strain>
    </source>
</reference>
<feature type="region of interest" description="Disordered" evidence="1">
    <location>
        <begin position="117"/>
        <end position="142"/>
    </location>
</feature>
<evidence type="ECO:0000256" key="1">
    <source>
        <dbReference type="SAM" id="MobiDB-lite"/>
    </source>
</evidence>
<dbReference type="PANTHER" id="PTHR10622:SF10">
    <property type="entry name" value="HET DOMAIN-CONTAINING PROTEIN"/>
    <property type="match status" value="1"/>
</dbReference>
<comment type="caution">
    <text evidence="3">The sequence shown here is derived from an EMBL/GenBank/DDBJ whole genome shotgun (WGS) entry which is preliminary data.</text>
</comment>
<dbReference type="Proteomes" id="UP001287356">
    <property type="component" value="Unassembled WGS sequence"/>
</dbReference>
<protein>
    <submittedName>
        <fullName evidence="3">Heterokaryon incompatibility protein-domain-containing protein</fullName>
    </submittedName>
</protein>
<evidence type="ECO:0000313" key="3">
    <source>
        <dbReference type="EMBL" id="KAK3373008.1"/>
    </source>
</evidence>
<feature type="compositionally biased region" description="Low complexity" evidence="1">
    <location>
        <begin position="119"/>
        <end position="128"/>
    </location>
</feature>
<gene>
    <name evidence="3" type="ORF">B0T24DRAFT_621975</name>
</gene>
<feature type="domain" description="Heterokaryon incompatibility" evidence="2">
    <location>
        <begin position="21"/>
        <end position="173"/>
    </location>
</feature>
<dbReference type="PANTHER" id="PTHR10622">
    <property type="entry name" value="HET DOMAIN-CONTAINING PROTEIN"/>
    <property type="match status" value="1"/>
</dbReference>
<organism evidence="3 4">
    <name type="scientific">Lasiosphaeria ovina</name>
    <dbReference type="NCBI Taxonomy" id="92902"/>
    <lineage>
        <taxon>Eukaryota</taxon>
        <taxon>Fungi</taxon>
        <taxon>Dikarya</taxon>
        <taxon>Ascomycota</taxon>
        <taxon>Pezizomycotina</taxon>
        <taxon>Sordariomycetes</taxon>
        <taxon>Sordariomycetidae</taxon>
        <taxon>Sordariales</taxon>
        <taxon>Lasiosphaeriaceae</taxon>
        <taxon>Lasiosphaeria</taxon>
    </lineage>
</organism>
<sequence length="707" mass="76794">MRLLKTDTLELVEFVGRPPPYVVLSHTWGADEVTLQDLSAGSGSRAAARKKAGYGKLAGCCARAVADGYDYAWVDTCCIDKTSSAELSEAINSMYRWYHEAHICYAYMSDVSQVPPLSPTSDTLSPTPAAGPGPPKSPRPAFRTIPSIVREYDKLPRTFEHSRWFSRGWTLQELVAPPLVEFYSHDWRELGTKFSLRRALSRITGIDVRVLEGADPATCTVAERMSWAAGRQTTRGEDAAYCLLGVFKVHMPLLYGEGRSRAFFRLQDEIMKTAEDYTMLAWGLSKFLSNKHHWKGVARASGSRGASPRRPLAHGPDDFELHNRALWTYSSLVPDTSSSAAPDDDAEDMPPLMTSRGLRLSLLLRPANTKHAHSDDVHAYINCKTHKPGSGPPTATPATAANTAEVLFPVCLVLRRQRGGNVYTGSDDANAPFVLLDSARELSDGRFARKTVYVLSSAADDDTEADIDALHARNHRLRSLDKNLYILEKPPAHPSTSSLRGLGITSLPLNPTTMETATIPRAWKITSPFSHAVGAGRGHTHYEVPRKFSSATLHQPFDVPAHTARLFAFEPLPSPSPTSTSNPSPSQAEAFAIAVGRGWCDVYPLNAPAFRSRWGVLVRDGAWSEQRALKFLGYLAQLEVVSSSAGSVVENSGGGVGGEAVDRVARLCGDLLVSVALKKARMGDVNCESAVRILWSVAVAGAGVGDG</sequence>
<dbReference type="AlphaFoldDB" id="A0AAE0KA67"/>
<dbReference type="Pfam" id="PF06985">
    <property type="entry name" value="HET"/>
    <property type="match status" value="1"/>
</dbReference>
<keyword evidence="4" id="KW-1185">Reference proteome</keyword>
<feature type="compositionally biased region" description="Pro residues" evidence="1">
    <location>
        <begin position="129"/>
        <end position="138"/>
    </location>
</feature>
<dbReference type="EMBL" id="JAULSN010000004">
    <property type="protein sequence ID" value="KAK3373008.1"/>
    <property type="molecule type" value="Genomic_DNA"/>
</dbReference>
<proteinExistence type="predicted"/>
<dbReference type="InterPro" id="IPR010730">
    <property type="entry name" value="HET"/>
</dbReference>
<evidence type="ECO:0000259" key="2">
    <source>
        <dbReference type="Pfam" id="PF06985"/>
    </source>
</evidence>
<reference evidence="3" key="2">
    <citation type="submission" date="2023-06" db="EMBL/GenBank/DDBJ databases">
        <authorList>
            <consortium name="Lawrence Berkeley National Laboratory"/>
            <person name="Haridas S."/>
            <person name="Hensen N."/>
            <person name="Bonometti L."/>
            <person name="Westerberg I."/>
            <person name="Brannstrom I.O."/>
            <person name="Guillou S."/>
            <person name="Cros-Aarteil S."/>
            <person name="Calhoun S."/>
            <person name="Kuo A."/>
            <person name="Mondo S."/>
            <person name="Pangilinan J."/>
            <person name="Riley R."/>
            <person name="Labutti K."/>
            <person name="Andreopoulos B."/>
            <person name="Lipzen A."/>
            <person name="Chen C."/>
            <person name="Yanf M."/>
            <person name="Daum C."/>
            <person name="Ng V."/>
            <person name="Clum A."/>
            <person name="Steindorff A."/>
            <person name="Ohm R."/>
            <person name="Martin F."/>
            <person name="Silar P."/>
            <person name="Natvig D."/>
            <person name="Lalanne C."/>
            <person name="Gautier V."/>
            <person name="Ament-Velasquez S.L."/>
            <person name="Kruys A."/>
            <person name="Hutchinson M.I."/>
            <person name="Powell A.J."/>
            <person name="Barry K."/>
            <person name="Miller A.N."/>
            <person name="Grigoriev I.V."/>
            <person name="Debuchy R."/>
            <person name="Gladieux P."/>
            <person name="Thoren M.H."/>
            <person name="Johannesson H."/>
        </authorList>
    </citation>
    <scope>NUCLEOTIDE SEQUENCE</scope>
    <source>
        <strain evidence="3">CBS 958.72</strain>
    </source>
</reference>